<dbReference type="Proteomes" id="UP000244060">
    <property type="component" value="Unassembled WGS sequence"/>
</dbReference>
<evidence type="ECO:0000313" key="3">
    <source>
        <dbReference type="Proteomes" id="UP000244060"/>
    </source>
</evidence>
<proteinExistence type="predicted"/>
<evidence type="ECO:0000313" key="2">
    <source>
        <dbReference type="EMBL" id="PTR13667.1"/>
    </source>
</evidence>
<name>A0A2T5JU09_9RHOB</name>
<accession>A0A2T5JU09</accession>
<evidence type="ECO:0000256" key="1">
    <source>
        <dbReference type="SAM" id="MobiDB-lite"/>
    </source>
</evidence>
<feature type="region of interest" description="Disordered" evidence="1">
    <location>
        <begin position="74"/>
        <end position="96"/>
    </location>
</feature>
<feature type="region of interest" description="Disordered" evidence="1">
    <location>
        <begin position="175"/>
        <end position="257"/>
    </location>
</feature>
<dbReference type="AlphaFoldDB" id="A0A2T5JU09"/>
<reference evidence="2 3" key="1">
    <citation type="submission" date="2018-04" db="EMBL/GenBank/DDBJ databases">
        <title>Genomic Encyclopedia of Type Strains, Phase III (KMG-III): the genomes of soil and plant-associated and newly described type strains.</title>
        <authorList>
            <person name="Whitman W."/>
        </authorList>
    </citation>
    <scope>NUCLEOTIDE SEQUENCE [LARGE SCALE GENOMIC DNA]</scope>
    <source>
        <strain evidence="2 3">KA25</strain>
    </source>
</reference>
<organism evidence="2 3">
    <name type="scientific">Cereibacter azotoformans</name>
    <dbReference type="NCBI Taxonomy" id="43057"/>
    <lineage>
        <taxon>Bacteria</taxon>
        <taxon>Pseudomonadati</taxon>
        <taxon>Pseudomonadota</taxon>
        <taxon>Alphaproteobacteria</taxon>
        <taxon>Rhodobacterales</taxon>
        <taxon>Paracoccaceae</taxon>
        <taxon>Cereibacter</taxon>
    </lineage>
</organism>
<protein>
    <submittedName>
        <fullName evidence="2">Uncharacterized protein</fullName>
    </submittedName>
</protein>
<comment type="caution">
    <text evidence="2">The sequence shown here is derived from an EMBL/GenBank/DDBJ whole genome shotgun (WGS) entry which is preliminary data.</text>
</comment>
<gene>
    <name evidence="2" type="ORF">C8J28_12013</name>
</gene>
<keyword evidence="3" id="KW-1185">Reference proteome</keyword>
<dbReference type="EMBL" id="QAOT01000020">
    <property type="protein sequence ID" value="PTR13667.1"/>
    <property type="molecule type" value="Genomic_DNA"/>
</dbReference>
<sequence length="257" mass="29270">MFGNSFLQKRESGDRRSGQWKSVQSRRWFMVSKPRPRWQWIGRGAMCSRRLWGGLVMGSPLMGGRLRCLSVRLKRSRATSPGRKAKPMPEQSAARRPLRRIVPAHRGRERNLTRLWPGISGWRVNRPRAVLCHPWSLPRPDPPRQCPWRSPQPHTKALNFGRIVSRLCPGLRRRKVGSGVSSHKAPACRPMHALTPPGKGNPRGPGCMRIQTSFPTSRRKRRPPRSPQPKVSRCEAPQPCRPLGNVSRGLLRMARTP</sequence>